<protein>
    <submittedName>
        <fullName evidence="2">Uncharacterized protein</fullName>
    </submittedName>
</protein>
<name>A0A3M7QFF3_BRAPC</name>
<evidence type="ECO:0000313" key="2">
    <source>
        <dbReference type="EMBL" id="RNA09942.1"/>
    </source>
</evidence>
<keyword evidence="1" id="KW-0812">Transmembrane</keyword>
<dbReference type="EMBL" id="REGN01006331">
    <property type="protein sequence ID" value="RNA09942.1"/>
    <property type="molecule type" value="Genomic_DNA"/>
</dbReference>
<accession>A0A3M7QFF3</accession>
<dbReference type="AlphaFoldDB" id="A0A3M7QFF3"/>
<keyword evidence="3" id="KW-1185">Reference proteome</keyword>
<keyword evidence="1" id="KW-0472">Membrane</keyword>
<reference evidence="2 3" key="1">
    <citation type="journal article" date="2018" name="Sci. Rep.">
        <title>Genomic signatures of local adaptation to the degree of environmental predictability in rotifers.</title>
        <authorList>
            <person name="Franch-Gras L."/>
            <person name="Hahn C."/>
            <person name="Garcia-Roger E.M."/>
            <person name="Carmona M.J."/>
            <person name="Serra M."/>
            <person name="Gomez A."/>
        </authorList>
    </citation>
    <scope>NUCLEOTIDE SEQUENCE [LARGE SCALE GENOMIC DNA]</scope>
    <source>
        <strain evidence="2">HYR1</strain>
    </source>
</reference>
<comment type="caution">
    <text evidence="2">The sequence shown here is derived from an EMBL/GenBank/DDBJ whole genome shotgun (WGS) entry which is preliminary data.</text>
</comment>
<gene>
    <name evidence="2" type="ORF">BpHYR1_050704</name>
</gene>
<feature type="transmembrane region" description="Helical" evidence="1">
    <location>
        <begin position="21"/>
        <end position="44"/>
    </location>
</feature>
<evidence type="ECO:0000313" key="3">
    <source>
        <dbReference type="Proteomes" id="UP000276133"/>
    </source>
</evidence>
<organism evidence="2 3">
    <name type="scientific">Brachionus plicatilis</name>
    <name type="common">Marine rotifer</name>
    <name type="synonym">Brachionus muelleri</name>
    <dbReference type="NCBI Taxonomy" id="10195"/>
    <lineage>
        <taxon>Eukaryota</taxon>
        <taxon>Metazoa</taxon>
        <taxon>Spiralia</taxon>
        <taxon>Gnathifera</taxon>
        <taxon>Rotifera</taxon>
        <taxon>Eurotatoria</taxon>
        <taxon>Monogononta</taxon>
        <taxon>Pseudotrocha</taxon>
        <taxon>Ploima</taxon>
        <taxon>Brachionidae</taxon>
        <taxon>Brachionus</taxon>
    </lineage>
</organism>
<proteinExistence type="predicted"/>
<dbReference type="Proteomes" id="UP000276133">
    <property type="component" value="Unassembled WGS sequence"/>
</dbReference>
<keyword evidence="1" id="KW-1133">Transmembrane helix</keyword>
<sequence>MTSIFERHIRALNVTFKATKISIGTIHCDASNIIILSFITLYAFQKNSIFKKWVPEPGLFNKHKSYVKSKSTKQK</sequence>
<evidence type="ECO:0000256" key="1">
    <source>
        <dbReference type="SAM" id="Phobius"/>
    </source>
</evidence>